<reference evidence="2" key="1">
    <citation type="submission" date="2023-07" db="EMBL/GenBank/DDBJ databases">
        <authorList>
            <person name="Deng Y."/>
            <person name="Zhang Y.-Q."/>
        </authorList>
    </citation>
    <scope>NUCLEOTIDE SEQUENCE [LARGE SCALE GENOMIC DNA]</scope>
    <source>
        <strain evidence="2">CPCC 205710</strain>
    </source>
</reference>
<name>A0ABT2M6I8_9MYCO</name>
<gene>
    <name evidence="1" type="ORF">N4S67_01160</name>
</gene>
<evidence type="ECO:0008006" key="3">
    <source>
        <dbReference type="Google" id="ProtNLM"/>
    </source>
</evidence>
<dbReference type="Gene3D" id="3.40.960.10">
    <property type="entry name" value="VSR Endonuclease"/>
    <property type="match status" value="1"/>
</dbReference>
<dbReference type="InterPro" id="IPR011335">
    <property type="entry name" value="Restrct_endonuc-II-like"/>
</dbReference>
<dbReference type="RefSeq" id="WP_260991103.1">
    <property type="nucleotide sequence ID" value="NZ_JAODWD010000001.1"/>
</dbReference>
<dbReference type="EMBL" id="JAODWD010000001">
    <property type="protein sequence ID" value="MCT7657025.1"/>
    <property type="molecule type" value="Genomic_DNA"/>
</dbReference>
<organism evidence="1 2">
    <name type="scientific">Mycobacterium deserti</name>
    <dbReference type="NCBI Taxonomy" id="2978347"/>
    <lineage>
        <taxon>Bacteria</taxon>
        <taxon>Bacillati</taxon>
        <taxon>Actinomycetota</taxon>
        <taxon>Actinomycetes</taxon>
        <taxon>Mycobacteriales</taxon>
        <taxon>Mycobacteriaceae</taxon>
        <taxon>Mycobacterium</taxon>
    </lineage>
</organism>
<dbReference type="Proteomes" id="UP001206639">
    <property type="component" value="Unassembled WGS sequence"/>
</dbReference>
<proteinExistence type="predicted"/>
<evidence type="ECO:0000313" key="1">
    <source>
        <dbReference type="EMBL" id="MCT7657025.1"/>
    </source>
</evidence>
<comment type="caution">
    <text evidence="1">The sequence shown here is derived from an EMBL/GenBank/DDBJ whole genome shotgun (WGS) entry which is preliminary data.</text>
</comment>
<dbReference type="SUPFAM" id="SSF52980">
    <property type="entry name" value="Restriction endonuclease-like"/>
    <property type="match status" value="1"/>
</dbReference>
<sequence length="284" mass="31531">MGPFMGSEAVSAGVVTRYQLSTRYEKVYRNVYVPRGYRMTSADKAFAAWLWAARRATLAGLSAAALHGSKWIDAHLPAELNQPHRHKTNGILLHSDALTDDEICVVGGLPATTPARTAYDIGRRRGLKTAVIRLDALMQATDLKPVDIELMADRHRGARGLLQLREAVSLADAGSESPQETLTRLILTDAGLRPKRTQINVFDNDGEFVGRIDMGWDDWLVGVEYDGAQHWEDPDVRAKDIDKQAEYEALGWRIVRVSSDMVRRRPHVIVERTRAALRAAGAPV</sequence>
<keyword evidence="2" id="KW-1185">Reference proteome</keyword>
<protein>
    <recommendedName>
        <fullName evidence="3">DUF559 domain-containing protein</fullName>
    </recommendedName>
</protein>
<evidence type="ECO:0000313" key="2">
    <source>
        <dbReference type="Proteomes" id="UP001206639"/>
    </source>
</evidence>
<accession>A0ABT2M6I8</accession>